<feature type="compositionally biased region" description="Basic residues" evidence="1">
    <location>
        <begin position="42"/>
        <end position="54"/>
    </location>
</feature>
<feature type="region of interest" description="Disordered" evidence="1">
    <location>
        <begin position="76"/>
        <end position="105"/>
    </location>
</feature>
<keyword evidence="3" id="KW-1185">Reference proteome</keyword>
<sequence length="105" mass="12228">MKTPCLIAAVVPFRSGHGMATVRIPSTPHKTKRAAYQDKERRRQRRRRKRRYRSFSRTDPEFAGLANKSVVRHGMHNIVPIMSRRKRPTLAHREETRDKQDAPAG</sequence>
<dbReference type="EMBL" id="JAKWBI020000306">
    <property type="protein sequence ID" value="KAJ2896903.1"/>
    <property type="molecule type" value="Genomic_DNA"/>
</dbReference>
<protein>
    <submittedName>
        <fullName evidence="2">Uncharacterized protein</fullName>
    </submittedName>
</protein>
<name>A0AAD5WQH4_9PEZI</name>
<feature type="region of interest" description="Disordered" evidence="1">
    <location>
        <begin position="21"/>
        <end position="60"/>
    </location>
</feature>
<evidence type="ECO:0000313" key="3">
    <source>
        <dbReference type="Proteomes" id="UP001201980"/>
    </source>
</evidence>
<proteinExistence type="predicted"/>
<accession>A0AAD5WQH4</accession>
<feature type="compositionally biased region" description="Basic and acidic residues" evidence="1">
    <location>
        <begin position="91"/>
        <end position="105"/>
    </location>
</feature>
<gene>
    <name evidence="2" type="ORF">MKZ38_005108</name>
</gene>
<comment type="caution">
    <text evidence="2">The sequence shown here is derived from an EMBL/GenBank/DDBJ whole genome shotgun (WGS) entry which is preliminary data.</text>
</comment>
<evidence type="ECO:0000313" key="2">
    <source>
        <dbReference type="EMBL" id="KAJ2896903.1"/>
    </source>
</evidence>
<organism evidence="2 3">
    <name type="scientific">Zalerion maritima</name>
    <dbReference type="NCBI Taxonomy" id="339359"/>
    <lineage>
        <taxon>Eukaryota</taxon>
        <taxon>Fungi</taxon>
        <taxon>Dikarya</taxon>
        <taxon>Ascomycota</taxon>
        <taxon>Pezizomycotina</taxon>
        <taxon>Sordariomycetes</taxon>
        <taxon>Lulworthiomycetidae</taxon>
        <taxon>Lulworthiales</taxon>
        <taxon>Lulworthiaceae</taxon>
        <taxon>Zalerion</taxon>
    </lineage>
</organism>
<dbReference type="AlphaFoldDB" id="A0AAD5WQH4"/>
<evidence type="ECO:0000256" key="1">
    <source>
        <dbReference type="SAM" id="MobiDB-lite"/>
    </source>
</evidence>
<reference evidence="2" key="1">
    <citation type="submission" date="2022-07" db="EMBL/GenBank/DDBJ databases">
        <title>Draft genome sequence of Zalerion maritima ATCC 34329, a (micro)plastics degrading marine fungus.</title>
        <authorList>
            <person name="Paco A."/>
            <person name="Goncalves M.F.M."/>
            <person name="Rocha-Santos T.A.P."/>
            <person name="Alves A."/>
        </authorList>
    </citation>
    <scope>NUCLEOTIDE SEQUENCE</scope>
    <source>
        <strain evidence="2">ATCC 34329</strain>
    </source>
</reference>
<dbReference type="Proteomes" id="UP001201980">
    <property type="component" value="Unassembled WGS sequence"/>
</dbReference>